<dbReference type="EMBL" id="CP093348">
    <property type="protein sequence ID" value="WOH06657.1"/>
    <property type="molecule type" value="Genomic_DNA"/>
</dbReference>
<dbReference type="InterPro" id="IPR050655">
    <property type="entry name" value="Plant_B3_domain"/>
</dbReference>
<reference evidence="8" key="2">
    <citation type="submission" date="2022-03" db="EMBL/GenBank/DDBJ databases">
        <title>Draft title - Genomic analysis of global carrot germplasm unveils the trajectory of domestication and the origin of high carotenoid orange carrot.</title>
        <authorList>
            <person name="Iorizzo M."/>
            <person name="Ellison S."/>
            <person name="Senalik D."/>
            <person name="Macko-Podgorni A."/>
            <person name="Grzebelus D."/>
            <person name="Bostan H."/>
            <person name="Rolling W."/>
            <person name="Curaba J."/>
            <person name="Simon P."/>
        </authorList>
    </citation>
    <scope>NUCLEOTIDE SEQUENCE</scope>
    <source>
        <tissue evidence="8">Leaf</tissue>
    </source>
</reference>
<dbReference type="InterPro" id="IPR015300">
    <property type="entry name" value="DNA-bd_pseudobarrel_sf"/>
</dbReference>
<dbReference type="PANTHER" id="PTHR31920">
    <property type="entry name" value="B3 DOMAIN-CONTAINING"/>
    <property type="match status" value="1"/>
</dbReference>
<dbReference type="Proteomes" id="UP000077755">
    <property type="component" value="Chromosome 6"/>
</dbReference>
<keyword evidence="4" id="KW-0804">Transcription</keyword>
<proteinExistence type="predicted"/>
<dbReference type="CDD" id="cd10017">
    <property type="entry name" value="B3_DNA"/>
    <property type="match status" value="1"/>
</dbReference>
<dbReference type="AlphaFoldDB" id="A0A164WVC2"/>
<comment type="subcellular location">
    <subcellularLocation>
        <location evidence="1">Nucleus</location>
    </subcellularLocation>
</comment>
<reference evidence="7" key="1">
    <citation type="journal article" date="2016" name="Nat. Genet.">
        <title>A high-quality carrot genome assembly provides new insights into carotenoid accumulation and asterid genome evolution.</title>
        <authorList>
            <person name="Iorizzo M."/>
            <person name="Ellison S."/>
            <person name="Senalik D."/>
            <person name="Zeng P."/>
            <person name="Satapoomin P."/>
            <person name="Huang J."/>
            <person name="Bowman M."/>
            <person name="Iovene M."/>
            <person name="Sanseverino W."/>
            <person name="Cavagnaro P."/>
            <person name="Yildiz M."/>
            <person name="Macko-Podgorni A."/>
            <person name="Moranska E."/>
            <person name="Grzebelus E."/>
            <person name="Grzebelus D."/>
            <person name="Ashrafi H."/>
            <person name="Zheng Z."/>
            <person name="Cheng S."/>
            <person name="Spooner D."/>
            <person name="Van Deynze A."/>
            <person name="Simon P."/>
        </authorList>
    </citation>
    <scope>NUCLEOTIDE SEQUENCE [LARGE SCALE GENOMIC DNA]</scope>
    <source>
        <tissue evidence="7">Leaf</tissue>
    </source>
</reference>
<dbReference type="SUPFAM" id="SSF101936">
    <property type="entry name" value="DNA-binding pseudobarrel domain"/>
    <property type="match status" value="4"/>
</dbReference>
<evidence type="ECO:0000256" key="3">
    <source>
        <dbReference type="ARBA" id="ARBA00023125"/>
    </source>
</evidence>
<evidence type="ECO:0000313" key="9">
    <source>
        <dbReference type="Proteomes" id="UP000077755"/>
    </source>
</evidence>
<dbReference type="PROSITE" id="PS50863">
    <property type="entry name" value="B3"/>
    <property type="match status" value="1"/>
</dbReference>
<sequence length="528" mass="60841">MASSSSRNHDVPRTIMTTKMGKPVVEPSEKIDIKFVCPNYASNYSPGVVIWPKEFCLEYGETIPETVFLHLPGGVVWTGIYRKDRFRVEGLDQLMTYYSIKPFNLIMFEYIGGPNFNIQIYNEYAVESNYNISLKLDETLGLGKNFFELSDYEVDKLRGSLGFNGYNSGLGLYDMVLHKRHLVQKDQYKIFKTKALPKLSMVQSMECVKLTFKNLTWKVKLEWKNGKVYLDRKWYKIARCAKLRVGDTLVFAMTGDQQKYEMCVYEKGLLSRCNTCGLGNKDGVMNWFKIINEQFLSAGQMEIPRVFVKHGGALISQSVTLIIGNGESYLVDYCPRSHFLKGFRNLIQQYSLKENDVMMFSYVYESKFVVHLFTASGMQLNYNSGPGIVNNRHDEDVIFISDSSAESMEVDEPPQYNEIAVNQLEAVLPHENHLSFQVILKSSHVDKKCHGAYFPRDWYSTYKNWKKSTVLTLICENTVYRVRVLRFGNLCRFGKGWTQFTMGSQVEEGETIELVLTEEKTLQVRLLP</sequence>
<evidence type="ECO:0000313" key="7">
    <source>
        <dbReference type="EMBL" id="KZM92306.1"/>
    </source>
</evidence>
<keyword evidence="9" id="KW-1185">Reference proteome</keyword>
<evidence type="ECO:0000256" key="5">
    <source>
        <dbReference type="ARBA" id="ARBA00023242"/>
    </source>
</evidence>
<dbReference type="EMBL" id="LNRQ01000006">
    <property type="protein sequence ID" value="KZM92306.1"/>
    <property type="molecule type" value="Genomic_DNA"/>
</dbReference>
<dbReference type="GO" id="GO:0005634">
    <property type="term" value="C:nucleus"/>
    <property type="evidence" value="ECO:0007669"/>
    <property type="project" value="UniProtKB-SubCell"/>
</dbReference>
<keyword evidence="5" id="KW-0539">Nucleus</keyword>
<keyword evidence="2" id="KW-0805">Transcription regulation</keyword>
<dbReference type="Pfam" id="PF02362">
    <property type="entry name" value="B3"/>
    <property type="match status" value="1"/>
</dbReference>
<name>A0A164WVC2_DAUCS</name>
<accession>A0A164WVC2</accession>
<dbReference type="Gene3D" id="2.40.330.10">
    <property type="entry name" value="DNA-binding pseudobarrel domain"/>
    <property type="match status" value="3"/>
</dbReference>
<evidence type="ECO:0000256" key="1">
    <source>
        <dbReference type="ARBA" id="ARBA00004123"/>
    </source>
</evidence>
<organism evidence="7">
    <name type="scientific">Daucus carota subsp. sativus</name>
    <name type="common">Carrot</name>
    <dbReference type="NCBI Taxonomy" id="79200"/>
    <lineage>
        <taxon>Eukaryota</taxon>
        <taxon>Viridiplantae</taxon>
        <taxon>Streptophyta</taxon>
        <taxon>Embryophyta</taxon>
        <taxon>Tracheophyta</taxon>
        <taxon>Spermatophyta</taxon>
        <taxon>Magnoliopsida</taxon>
        <taxon>eudicotyledons</taxon>
        <taxon>Gunneridae</taxon>
        <taxon>Pentapetalae</taxon>
        <taxon>asterids</taxon>
        <taxon>campanulids</taxon>
        <taxon>Apiales</taxon>
        <taxon>Apiaceae</taxon>
        <taxon>Apioideae</taxon>
        <taxon>Scandiceae</taxon>
        <taxon>Daucinae</taxon>
        <taxon>Daucus</taxon>
        <taxon>Daucus sect. Daucus</taxon>
    </lineage>
</organism>
<dbReference type="Gramene" id="KZM92306">
    <property type="protein sequence ID" value="KZM92306"/>
    <property type="gene ID" value="DCAR_020329"/>
</dbReference>
<dbReference type="InterPro" id="IPR003340">
    <property type="entry name" value="B3_DNA-bd"/>
</dbReference>
<evidence type="ECO:0000313" key="8">
    <source>
        <dbReference type="EMBL" id="WOH06657.1"/>
    </source>
</evidence>
<dbReference type="SMART" id="SM01019">
    <property type="entry name" value="B3"/>
    <property type="match status" value="3"/>
</dbReference>
<evidence type="ECO:0000256" key="2">
    <source>
        <dbReference type="ARBA" id="ARBA00023015"/>
    </source>
</evidence>
<evidence type="ECO:0000259" key="6">
    <source>
        <dbReference type="PROSITE" id="PS50863"/>
    </source>
</evidence>
<feature type="domain" description="TF-B3" evidence="6">
    <location>
        <begin position="216"/>
        <end position="268"/>
    </location>
</feature>
<evidence type="ECO:0000256" key="4">
    <source>
        <dbReference type="ARBA" id="ARBA00023163"/>
    </source>
</evidence>
<dbReference type="GO" id="GO:0003677">
    <property type="term" value="F:DNA binding"/>
    <property type="evidence" value="ECO:0007669"/>
    <property type="project" value="UniProtKB-KW"/>
</dbReference>
<keyword evidence="3" id="KW-0238">DNA-binding</keyword>
<dbReference type="PANTHER" id="PTHR31920:SF132">
    <property type="entry name" value="TF-B3 DOMAIN-CONTAINING PROTEIN"/>
    <property type="match status" value="1"/>
</dbReference>
<gene>
    <name evidence="7" type="ORF">DCAR_020329</name>
    <name evidence="8" type="ORF">DCAR_0626085</name>
</gene>
<protein>
    <recommendedName>
        <fullName evidence="6">TF-B3 domain-containing protein</fullName>
    </recommendedName>
</protein>